<dbReference type="EMBL" id="WIUZ02000001">
    <property type="protein sequence ID" value="KAF9791982.1"/>
    <property type="molecule type" value="Genomic_DNA"/>
</dbReference>
<gene>
    <name evidence="5" type="ORF">BJ322DRAFT_1026516</name>
</gene>
<dbReference type="Pfam" id="PF00249">
    <property type="entry name" value="Myb_DNA-binding"/>
    <property type="match status" value="1"/>
</dbReference>
<dbReference type="CDD" id="cd11660">
    <property type="entry name" value="SANT_TRF"/>
    <property type="match status" value="2"/>
</dbReference>
<feature type="region of interest" description="Disordered" evidence="2">
    <location>
        <begin position="775"/>
        <end position="794"/>
    </location>
</feature>
<feature type="domain" description="Myb-like" evidence="3">
    <location>
        <begin position="145"/>
        <end position="200"/>
    </location>
</feature>
<evidence type="ECO:0000256" key="2">
    <source>
        <dbReference type="SAM" id="MobiDB-lite"/>
    </source>
</evidence>
<keyword evidence="6" id="KW-1185">Reference proteome</keyword>
<feature type="domain" description="Myb-like" evidence="3">
    <location>
        <begin position="233"/>
        <end position="287"/>
    </location>
</feature>
<comment type="caution">
    <text evidence="5">The sequence shown here is derived from an EMBL/GenBank/DDBJ whole genome shotgun (WGS) entry which is preliminary data.</text>
</comment>
<reference evidence="5" key="2">
    <citation type="submission" date="2020-11" db="EMBL/GenBank/DDBJ databases">
        <authorList>
            <consortium name="DOE Joint Genome Institute"/>
            <person name="Kuo A."/>
            <person name="Miyauchi S."/>
            <person name="Kiss E."/>
            <person name="Drula E."/>
            <person name="Kohler A."/>
            <person name="Sanchez-Garcia M."/>
            <person name="Andreopoulos B."/>
            <person name="Barry K.W."/>
            <person name="Bonito G."/>
            <person name="Buee M."/>
            <person name="Carver A."/>
            <person name="Chen C."/>
            <person name="Cichocki N."/>
            <person name="Clum A."/>
            <person name="Culley D."/>
            <person name="Crous P.W."/>
            <person name="Fauchery L."/>
            <person name="Girlanda M."/>
            <person name="Hayes R."/>
            <person name="Keri Z."/>
            <person name="Labutti K."/>
            <person name="Lipzen A."/>
            <person name="Lombard V."/>
            <person name="Magnuson J."/>
            <person name="Maillard F."/>
            <person name="Morin E."/>
            <person name="Murat C."/>
            <person name="Nolan M."/>
            <person name="Ohm R."/>
            <person name="Pangilinan J."/>
            <person name="Pereira M."/>
            <person name="Perotto S."/>
            <person name="Peter M."/>
            <person name="Riley R."/>
            <person name="Sitrit Y."/>
            <person name="Stielow B."/>
            <person name="Szollosi G."/>
            <person name="Zifcakova L."/>
            <person name="Stursova M."/>
            <person name="Spatafora J.W."/>
            <person name="Tedersoo L."/>
            <person name="Vaario L.-M."/>
            <person name="Yamada A."/>
            <person name="Yan M."/>
            <person name="Wang P."/>
            <person name="Xu J."/>
            <person name="Bruns T."/>
            <person name="Baldrian P."/>
            <person name="Vilgalys R."/>
            <person name="Henrissat B."/>
            <person name="Grigoriev I.V."/>
            <person name="Hibbett D."/>
            <person name="Nagy L.G."/>
            <person name="Martin F.M."/>
        </authorList>
    </citation>
    <scope>NUCLEOTIDE SEQUENCE</scope>
    <source>
        <strain evidence="5">UH-Tt-Lm1</strain>
    </source>
</reference>
<feature type="compositionally biased region" description="Polar residues" evidence="2">
    <location>
        <begin position="726"/>
        <end position="749"/>
    </location>
</feature>
<dbReference type="AlphaFoldDB" id="A0A9P6HQF7"/>
<dbReference type="InterPro" id="IPR001005">
    <property type="entry name" value="SANT/Myb"/>
</dbReference>
<dbReference type="PROSITE" id="PS50090">
    <property type="entry name" value="MYB_LIKE"/>
    <property type="match status" value="2"/>
</dbReference>
<dbReference type="OrthoDB" id="608866at2759"/>
<evidence type="ECO:0000256" key="1">
    <source>
        <dbReference type="ARBA" id="ARBA00023242"/>
    </source>
</evidence>
<dbReference type="Proteomes" id="UP000736335">
    <property type="component" value="Unassembled WGS sequence"/>
</dbReference>
<evidence type="ECO:0000259" key="3">
    <source>
        <dbReference type="PROSITE" id="PS50090"/>
    </source>
</evidence>
<evidence type="ECO:0000259" key="4">
    <source>
        <dbReference type="PROSITE" id="PS51294"/>
    </source>
</evidence>
<feature type="region of interest" description="Disordered" evidence="2">
    <location>
        <begin position="37"/>
        <end position="64"/>
    </location>
</feature>
<feature type="region of interest" description="Disordered" evidence="2">
    <location>
        <begin position="726"/>
        <end position="765"/>
    </location>
</feature>
<evidence type="ECO:0008006" key="7">
    <source>
        <dbReference type="Google" id="ProtNLM"/>
    </source>
</evidence>
<feature type="domain" description="HTH myb-type" evidence="4">
    <location>
        <begin position="150"/>
        <end position="204"/>
    </location>
</feature>
<keyword evidence="1" id="KW-0539">Nucleus</keyword>
<dbReference type="InterPro" id="IPR052450">
    <property type="entry name" value="TRBD-Containing_Protein"/>
</dbReference>
<dbReference type="PANTHER" id="PTHR46734">
    <property type="entry name" value="TELOMERIC REPEAT-BINDING FACTOR 1 TERF1"/>
    <property type="match status" value="1"/>
</dbReference>
<feature type="region of interest" description="Disordered" evidence="2">
    <location>
        <begin position="1021"/>
        <end position="1041"/>
    </location>
</feature>
<feature type="compositionally biased region" description="Pro residues" evidence="2">
    <location>
        <begin position="405"/>
        <end position="434"/>
    </location>
</feature>
<proteinExistence type="predicted"/>
<dbReference type="InterPro" id="IPR009057">
    <property type="entry name" value="Homeodomain-like_sf"/>
</dbReference>
<feature type="region of interest" description="Disordered" evidence="2">
    <location>
        <begin position="325"/>
        <end position="478"/>
    </location>
</feature>
<dbReference type="PROSITE" id="PS51294">
    <property type="entry name" value="HTH_MYB"/>
    <property type="match status" value="2"/>
</dbReference>
<evidence type="ECO:0000313" key="5">
    <source>
        <dbReference type="EMBL" id="KAF9791982.1"/>
    </source>
</evidence>
<organism evidence="5 6">
    <name type="scientific">Thelephora terrestris</name>
    <dbReference type="NCBI Taxonomy" id="56493"/>
    <lineage>
        <taxon>Eukaryota</taxon>
        <taxon>Fungi</taxon>
        <taxon>Dikarya</taxon>
        <taxon>Basidiomycota</taxon>
        <taxon>Agaricomycotina</taxon>
        <taxon>Agaricomycetes</taxon>
        <taxon>Thelephorales</taxon>
        <taxon>Thelephoraceae</taxon>
        <taxon>Thelephora</taxon>
    </lineage>
</organism>
<dbReference type="SUPFAM" id="SSF46689">
    <property type="entry name" value="Homeodomain-like"/>
    <property type="match status" value="2"/>
</dbReference>
<feature type="region of interest" description="Disordered" evidence="2">
    <location>
        <begin position="974"/>
        <end position="1008"/>
    </location>
</feature>
<dbReference type="PANTHER" id="PTHR46734:SF1">
    <property type="entry name" value="TELOMERIC REPEAT-BINDING FACTOR 1"/>
    <property type="match status" value="1"/>
</dbReference>
<feature type="compositionally biased region" description="Low complexity" evidence="2">
    <location>
        <begin position="1"/>
        <end position="22"/>
    </location>
</feature>
<reference evidence="5" key="1">
    <citation type="journal article" date="2020" name="Nat. Commun.">
        <title>Large-scale genome sequencing of mycorrhizal fungi provides insights into the early evolution of symbiotic traits.</title>
        <authorList>
            <person name="Miyauchi S."/>
            <person name="Kiss E."/>
            <person name="Kuo A."/>
            <person name="Drula E."/>
            <person name="Kohler A."/>
            <person name="Sanchez-Garcia M."/>
            <person name="Morin E."/>
            <person name="Andreopoulos B."/>
            <person name="Barry K.W."/>
            <person name="Bonito G."/>
            <person name="Buee M."/>
            <person name="Carver A."/>
            <person name="Chen C."/>
            <person name="Cichocki N."/>
            <person name="Clum A."/>
            <person name="Culley D."/>
            <person name="Crous P.W."/>
            <person name="Fauchery L."/>
            <person name="Girlanda M."/>
            <person name="Hayes R.D."/>
            <person name="Keri Z."/>
            <person name="LaButti K."/>
            <person name="Lipzen A."/>
            <person name="Lombard V."/>
            <person name="Magnuson J."/>
            <person name="Maillard F."/>
            <person name="Murat C."/>
            <person name="Nolan M."/>
            <person name="Ohm R.A."/>
            <person name="Pangilinan J."/>
            <person name="Pereira M.F."/>
            <person name="Perotto S."/>
            <person name="Peter M."/>
            <person name="Pfister S."/>
            <person name="Riley R."/>
            <person name="Sitrit Y."/>
            <person name="Stielow J.B."/>
            <person name="Szollosi G."/>
            <person name="Zifcakova L."/>
            <person name="Stursova M."/>
            <person name="Spatafora J.W."/>
            <person name="Tedersoo L."/>
            <person name="Vaario L.M."/>
            <person name="Yamada A."/>
            <person name="Yan M."/>
            <person name="Wang P."/>
            <person name="Xu J."/>
            <person name="Bruns T."/>
            <person name="Baldrian P."/>
            <person name="Vilgalys R."/>
            <person name="Dunand C."/>
            <person name="Henrissat B."/>
            <person name="Grigoriev I.V."/>
            <person name="Hibbett D."/>
            <person name="Nagy L.G."/>
            <person name="Martin F.M."/>
        </authorList>
    </citation>
    <scope>NUCLEOTIDE SEQUENCE</scope>
    <source>
        <strain evidence="5">UH-Tt-Lm1</strain>
    </source>
</reference>
<dbReference type="Gene3D" id="1.10.10.60">
    <property type="entry name" value="Homeodomain-like"/>
    <property type="match status" value="1"/>
</dbReference>
<dbReference type="Gene3D" id="1.10.246.220">
    <property type="match status" value="1"/>
</dbReference>
<feature type="region of interest" description="Disordered" evidence="2">
    <location>
        <begin position="1"/>
        <end position="25"/>
    </location>
</feature>
<dbReference type="SMART" id="SM00717">
    <property type="entry name" value="SANT"/>
    <property type="match status" value="2"/>
</dbReference>
<feature type="domain" description="HTH myb-type" evidence="4">
    <location>
        <begin position="233"/>
        <end position="265"/>
    </location>
</feature>
<dbReference type="InterPro" id="IPR017930">
    <property type="entry name" value="Myb_dom"/>
</dbReference>
<feature type="compositionally biased region" description="Low complexity" evidence="2">
    <location>
        <begin position="990"/>
        <end position="999"/>
    </location>
</feature>
<feature type="region of interest" description="Disordered" evidence="2">
    <location>
        <begin position="802"/>
        <end position="827"/>
    </location>
</feature>
<name>A0A9P6HQF7_9AGAM</name>
<feature type="compositionally biased region" description="Low complexity" evidence="2">
    <location>
        <begin position="435"/>
        <end position="452"/>
    </location>
</feature>
<protein>
    <recommendedName>
        <fullName evidence="7">Myb-like domain-containing protein</fullName>
    </recommendedName>
</protein>
<accession>A0A9P6HQF7</accession>
<evidence type="ECO:0000313" key="6">
    <source>
        <dbReference type="Proteomes" id="UP000736335"/>
    </source>
</evidence>
<sequence length="1041" mass="112325">MSSSSSTFSFSNPFTIPPSSSNVPTSATIRNLVMTTSMSTPSPLPLASNPGATPLPASTSVSVSTSTKQRRVSLAIPPSDLRNFQAWSFRDDTRLDLVSTSNDGTKPLRFQGNAPATVTRTGDSYRTPQSEEGEKELVRELMHLPEKRPRKKWTHEETQNLVQGCNKWGVGNWKAILKDPELVFDNRSPVDLKDRFRTYFPDAYKQHYPNAKTHLSSRIRASLPDGKSLFEKTRSKKRRPFTEEEDRALRAGYEKHGTLWAQIVKDPVFQEQKRRSTDLRDRFRNAFPDLYEAAGYKPRPVSKKKRNVDPVSPLRTAADDQISSCLIGPARRKRANTNEGLFRRGTKSVPQSATNSDNESSGDEMDGDLLRVRPSGTGKRRASQPLPMLFKDVVMDTGDNHQPTTPAPPPHSAPPPPHPAPPLPPSQPPAPVPDIAPSSSQISDLTDSSQSQMWRSTLAEPSAWPRPDPGSPTSSHVLGSETMETFNARPNMIGKSAWGEGWFSANPRLGQSMPVGPSSDGSIYGGGALSPTPSSPFSFNTISHGIFDRYDLVPTSFLNDVSSEVAYGDTHSAFSDPDMYPTTNFRGFTHHSDYAGDLIFGTRSHQPQQHSEWGAGGSGLGLSGIQAPSPHSLQVPGGRLQGIDDIVNAISLQDSSVDLGYDTSGEGAISPYEGDSPDHVPGSGYGSPHLVDLTDPIIATTAASMSQHSTPPATPVMSSRRARTTTISPGNITAPNRSLSVPPSENRPTISYHRPTSDQSTMKGSAHLNSVQPHQLHHQFAPSPGRDSNCHLNMPSIHAQLGTGIGGMSNGGQTNSSSLADALRPQSQDEAENLAFLDLHYGNFGGHHGMGTPSWANSGTGTSAFGCTVERQGQAQALDLATNNNFFANGYLPPATTANAMTNQNQSRTIDPMLTQRVQQVPAPAQVAQVPLNGTTTNVNVMSNFGSARQVSQPPPLPPLPLMHEQMVGVERTGPARSASVQPRGLGGLHSHNSFPTTSHHSHTHSRGLSAVVSPLHDLLQKNLEGERGRKRASWGSGMGR</sequence>
<feature type="compositionally biased region" description="Polar residues" evidence="2">
    <location>
        <begin position="348"/>
        <end position="359"/>
    </location>
</feature>